<keyword evidence="1" id="KW-0472">Membrane</keyword>
<dbReference type="EMBL" id="AGYR01000030">
    <property type="protein sequence ID" value="ENZ13578.1"/>
    <property type="molecule type" value="Genomic_DNA"/>
</dbReference>
<dbReference type="Proteomes" id="UP000013085">
    <property type="component" value="Unassembled WGS sequence"/>
</dbReference>
<organism evidence="3 4">
    <name type="scientific">[Clostridium] clostridioforme 90A8</name>
    <dbReference type="NCBI Taxonomy" id="999408"/>
    <lineage>
        <taxon>Bacteria</taxon>
        <taxon>Bacillati</taxon>
        <taxon>Bacillota</taxon>
        <taxon>Clostridia</taxon>
        <taxon>Lachnospirales</taxon>
        <taxon>Lachnospiraceae</taxon>
        <taxon>Enterocloster</taxon>
    </lineage>
</organism>
<dbReference type="GeneID" id="57961448"/>
<accession>A0A0E2H9D1</accession>
<dbReference type="AlphaFoldDB" id="A0A0E2H9D1"/>
<proteinExistence type="predicted"/>
<feature type="transmembrane region" description="Helical" evidence="1">
    <location>
        <begin position="12"/>
        <end position="29"/>
    </location>
</feature>
<name>A0A0E2H9D1_9FIRM</name>
<dbReference type="HOGENOM" id="CLU_018716_2_0_9"/>
<evidence type="ECO:0000313" key="3">
    <source>
        <dbReference type="EMBL" id="ENZ13578.1"/>
    </source>
</evidence>
<reference evidence="3 4" key="1">
    <citation type="submission" date="2013-01" db="EMBL/GenBank/DDBJ databases">
        <title>The Genome Sequence of Clostridium clostridioforme 90A8.</title>
        <authorList>
            <consortium name="The Broad Institute Genome Sequencing Platform"/>
            <person name="Earl A."/>
            <person name="Ward D."/>
            <person name="Feldgarden M."/>
            <person name="Gevers D."/>
            <person name="Courvalin P."/>
            <person name="Lambert T."/>
            <person name="Walker B."/>
            <person name="Young S.K."/>
            <person name="Zeng Q."/>
            <person name="Gargeya S."/>
            <person name="Fitzgerald M."/>
            <person name="Haas B."/>
            <person name="Abouelleil A."/>
            <person name="Alvarado L."/>
            <person name="Arachchi H.M."/>
            <person name="Berlin A.M."/>
            <person name="Chapman S.B."/>
            <person name="Dewar J."/>
            <person name="Goldberg J."/>
            <person name="Griggs A."/>
            <person name="Gujja S."/>
            <person name="Hansen M."/>
            <person name="Howarth C."/>
            <person name="Imamovic A."/>
            <person name="Larimer J."/>
            <person name="McCowan C."/>
            <person name="Murphy C."/>
            <person name="Neiman D."/>
            <person name="Pearson M."/>
            <person name="Priest M."/>
            <person name="Roberts A."/>
            <person name="Saif S."/>
            <person name="Shea T."/>
            <person name="Sisk P."/>
            <person name="Sykes S."/>
            <person name="Wortman J."/>
            <person name="Nusbaum C."/>
            <person name="Birren B."/>
        </authorList>
    </citation>
    <scope>NUCLEOTIDE SEQUENCE [LARGE SCALE GENOMIC DNA]</scope>
    <source>
        <strain evidence="3 4">90A8</strain>
    </source>
</reference>
<evidence type="ECO:0000256" key="1">
    <source>
        <dbReference type="SAM" id="Phobius"/>
    </source>
</evidence>
<dbReference type="PATRIC" id="fig|999408.3.peg.3003"/>
<protein>
    <submittedName>
        <fullName evidence="3">AraC family transcriptional regulator</fullName>
    </submittedName>
</protein>
<gene>
    <name evidence="3" type="ORF">HMPREF1090_02782</name>
</gene>
<feature type="transmembrane region" description="Helical" evidence="1">
    <location>
        <begin position="436"/>
        <end position="458"/>
    </location>
</feature>
<evidence type="ECO:0000313" key="4">
    <source>
        <dbReference type="Proteomes" id="UP000013085"/>
    </source>
</evidence>
<dbReference type="RefSeq" id="WP_002588312.1">
    <property type="nucleotide sequence ID" value="NZ_KB851022.1"/>
</dbReference>
<keyword evidence="1" id="KW-1133">Transmembrane helix</keyword>
<dbReference type="Pfam" id="PF23357">
    <property type="entry name" value="DUF7088"/>
    <property type="match status" value="1"/>
</dbReference>
<feature type="domain" description="DUF7088" evidence="2">
    <location>
        <begin position="44"/>
        <end position="123"/>
    </location>
</feature>
<evidence type="ECO:0000259" key="2">
    <source>
        <dbReference type="Pfam" id="PF23357"/>
    </source>
</evidence>
<keyword evidence="1" id="KW-0812">Transmembrane</keyword>
<comment type="caution">
    <text evidence="3">The sequence shown here is derived from an EMBL/GenBank/DDBJ whole genome shotgun (WGS) entry which is preliminary data.</text>
</comment>
<dbReference type="InterPro" id="IPR055396">
    <property type="entry name" value="DUF7088"/>
</dbReference>
<sequence>MTRKLKKGSFMALYTLVVIAAVIVLNLIVGKLPAKYLKHDLSSSKILTLGDTTRDILAQLDRDVTIHIVADPNSVDERIPSFVELYKDLSPHISVEANDPVLHPDVLALLDTEPGNLIVSCESTGKKTSISFDDIIQFDPMVYYQYGQIKETAFDGEGQITSAIRYVTSDTAAAVYTLTGHGEAALASAAADAMDKSGMNVTELNLLTQGAIPQDCSLLIMNAPARDISADEKEMLTDYLKNGGRMLLLAGCTQDTLANLTDFISQYGMDLKNGFVADPAPQHFYNNNPFNVIPDYDFASSLLSGIDSSAAALLVQPAGMTIQENPSEHITVQPFLTTSDSAFLADPLTQEKTQGAYVLGAVATETVNEEEGTSSMLTVITAPSMIDDSILSRFPSITNLTLFMNAATNGLPGVTPLSIPGKSLDITYNMVTSAGLWSALFIIVIPVIFLAAGFVIWLKRRKL</sequence>